<feature type="transmembrane region" description="Helical" evidence="1">
    <location>
        <begin position="6"/>
        <end position="26"/>
    </location>
</feature>
<dbReference type="STRING" id="1307839.L21SP5_01187"/>
<dbReference type="RefSeq" id="WP_057952356.1">
    <property type="nucleotide sequence ID" value="NZ_CP013118.1"/>
</dbReference>
<feature type="transmembrane region" description="Helical" evidence="1">
    <location>
        <begin position="124"/>
        <end position="143"/>
    </location>
</feature>
<feature type="transmembrane region" description="Helical" evidence="1">
    <location>
        <begin position="229"/>
        <end position="252"/>
    </location>
</feature>
<protein>
    <submittedName>
        <fullName evidence="3">Carboxylate/amino acid/amine transporter</fullName>
    </submittedName>
</protein>
<evidence type="ECO:0000313" key="3">
    <source>
        <dbReference type="EMBL" id="ALO14842.1"/>
    </source>
</evidence>
<evidence type="ECO:0000256" key="1">
    <source>
        <dbReference type="SAM" id="Phobius"/>
    </source>
</evidence>
<keyword evidence="1" id="KW-0812">Transmembrane</keyword>
<feature type="transmembrane region" description="Helical" evidence="1">
    <location>
        <begin position="71"/>
        <end position="94"/>
    </location>
</feature>
<feature type="transmembrane region" description="Helical" evidence="1">
    <location>
        <begin position="101"/>
        <end position="118"/>
    </location>
</feature>
<feature type="transmembrane region" description="Helical" evidence="1">
    <location>
        <begin position="164"/>
        <end position="183"/>
    </location>
</feature>
<dbReference type="Gene3D" id="1.10.3730.20">
    <property type="match status" value="1"/>
</dbReference>
<dbReference type="GO" id="GO:0016020">
    <property type="term" value="C:membrane"/>
    <property type="evidence" value="ECO:0007669"/>
    <property type="project" value="InterPro"/>
</dbReference>
<dbReference type="Proteomes" id="UP000064893">
    <property type="component" value="Chromosome"/>
</dbReference>
<reference evidence="3 4" key="1">
    <citation type="submission" date="2015-11" db="EMBL/GenBank/DDBJ databases">
        <title>Description and complete genome sequence of a novel strain predominating in hypersaline microbial mats and representing a new family of the Bacteriodetes phylum.</title>
        <authorList>
            <person name="Spring S."/>
            <person name="Bunk B."/>
            <person name="Sproer C."/>
            <person name="Klenk H.-P."/>
        </authorList>
    </citation>
    <scope>NUCLEOTIDE SEQUENCE [LARGE SCALE GENOMIC DNA]</scope>
    <source>
        <strain evidence="3 4">L21-Spi-D4</strain>
    </source>
</reference>
<dbReference type="PANTHER" id="PTHR22911:SF137">
    <property type="entry name" value="SOLUTE CARRIER FAMILY 35 MEMBER G2-RELATED"/>
    <property type="match status" value="1"/>
</dbReference>
<evidence type="ECO:0000259" key="2">
    <source>
        <dbReference type="Pfam" id="PF00892"/>
    </source>
</evidence>
<proteinExistence type="predicted"/>
<gene>
    <name evidence="3" type="ORF">L21SP5_01187</name>
</gene>
<keyword evidence="4" id="KW-1185">Reference proteome</keyword>
<feature type="transmembrane region" description="Helical" evidence="1">
    <location>
        <begin position="38"/>
        <end position="59"/>
    </location>
</feature>
<keyword evidence="1" id="KW-1133">Transmembrane helix</keyword>
<dbReference type="KEGG" id="blq:L21SP5_01187"/>
<dbReference type="Pfam" id="PF00892">
    <property type="entry name" value="EamA"/>
    <property type="match status" value="2"/>
</dbReference>
<evidence type="ECO:0000313" key="4">
    <source>
        <dbReference type="Proteomes" id="UP000064893"/>
    </source>
</evidence>
<name>A0A0S2HXR5_9BACT</name>
<sequence length="303" mass="32737">MENYYGEIAGIGTAVCWTATSMFFEAAGKRIGSLSVNLIRLFMAFFLLGTVTWITRGYFLPLDATSYNLTWLALSGLIGFTIGDLLLFQAFVVVGARISMLIMALAPPVAAIAGWIILGEAMTTKGLLGMMITLTGIMMVVLNRPAKEQNGKKPKLRDWFENPLGLLLAFGGAAGQAVGLVLSKKGMENYDVIASTHIRVMAGAIGFMIVFTFMRRWRRVFSALKDKKGMLFTSGGAFFGPFLGVTLSLVAVKFTSAGIAQTLTSLVPVIIILPSVFIFKERVTPREVLGAFVAVAGVAMFFI</sequence>
<dbReference type="PANTHER" id="PTHR22911">
    <property type="entry name" value="ACYL-MALONYL CONDENSING ENZYME-RELATED"/>
    <property type="match status" value="1"/>
</dbReference>
<feature type="transmembrane region" description="Helical" evidence="1">
    <location>
        <begin position="198"/>
        <end position="217"/>
    </location>
</feature>
<keyword evidence="1" id="KW-0472">Membrane</keyword>
<feature type="domain" description="EamA" evidence="2">
    <location>
        <begin position="6"/>
        <end position="141"/>
    </location>
</feature>
<dbReference type="InterPro" id="IPR037185">
    <property type="entry name" value="EmrE-like"/>
</dbReference>
<dbReference type="SUPFAM" id="SSF103481">
    <property type="entry name" value="Multidrug resistance efflux transporter EmrE"/>
    <property type="match status" value="2"/>
</dbReference>
<dbReference type="OrthoDB" id="161804at2"/>
<feature type="transmembrane region" description="Helical" evidence="1">
    <location>
        <begin position="258"/>
        <end position="279"/>
    </location>
</feature>
<accession>A0A0S2HXR5</accession>
<dbReference type="AlphaFoldDB" id="A0A0S2HXR5"/>
<feature type="domain" description="EamA" evidence="2">
    <location>
        <begin position="164"/>
        <end position="302"/>
    </location>
</feature>
<dbReference type="EMBL" id="CP013118">
    <property type="protein sequence ID" value="ALO14842.1"/>
    <property type="molecule type" value="Genomic_DNA"/>
</dbReference>
<dbReference type="InterPro" id="IPR000620">
    <property type="entry name" value="EamA_dom"/>
</dbReference>
<organism evidence="3 4">
    <name type="scientific">Salinivirga cyanobacteriivorans</name>
    <dbReference type="NCBI Taxonomy" id="1307839"/>
    <lineage>
        <taxon>Bacteria</taxon>
        <taxon>Pseudomonadati</taxon>
        <taxon>Bacteroidota</taxon>
        <taxon>Bacteroidia</taxon>
        <taxon>Bacteroidales</taxon>
        <taxon>Salinivirgaceae</taxon>
        <taxon>Salinivirga</taxon>
    </lineage>
</organism>